<dbReference type="EMBL" id="AOHZ01000077">
    <property type="protein sequence ID" value="ELY52242.1"/>
    <property type="molecule type" value="Genomic_DNA"/>
</dbReference>
<dbReference type="OrthoDB" id="199191at2157"/>
<protein>
    <recommendedName>
        <fullName evidence="2">DUF8009 domain-containing protein</fullName>
    </recommendedName>
</protein>
<organism evidence="3 4">
    <name type="scientific">Natronolimnohabitans innermongolicus JCM 12255</name>
    <dbReference type="NCBI Taxonomy" id="1227499"/>
    <lineage>
        <taxon>Archaea</taxon>
        <taxon>Methanobacteriati</taxon>
        <taxon>Methanobacteriota</taxon>
        <taxon>Stenosarchaea group</taxon>
        <taxon>Halobacteria</taxon>
        <taxon>Halobacteriales</taxon>
        <taxon>Natrialbaceae</taxon>
        <taxon>Natronolimnohabitans</taxon>
    </lineage>
</organism>
<evidence type="ECO:0000259" key="2">
    <source>
        <dbReference type="Pfam" id="PF26033"/>
    </source>
</evidence>
<dbReference type="InterPro" id="IPR058322">
    <property type="entry name" value="DUF8009"/>
</dbReference>
<comment type="caution">
    <text evidence="3">The sequence shown here is derived from an EMBL/GenBank/DDBJ whole genome shotgun (WGS) entry which is preliminary data.</text>
</comment>
<feature type="region of interest" description="Disordered" evidence="1">
    <location>
        <begin position="88"/>
        <end position="117"/>
    </location>
</feature>
<feature type="domain" description="DUF8009" evidence="2">
    <location>
        <begin position="7"/>
        <end position="152"/>
    </location>
</feature>
<keyword evidence="4" id="KW-1185">Reference proteome</keyword>
<dbReference type="eggNOG" id="arCOG04661">
    <property type="taxonomic scope" value="Archaea"/>
</dbReference>
<accession>L9WS30</accession>
<evidence type="ECO:0000256" key="1">
    <source>
        <dbReference type="SAM" id="MobiDB-lite"/>
    </source>
</evidence>
<sequence length="153" mass="16804">MVEEETTAEDDPTTIQSLALSPEDVVNAYAYTRENPGEAVLRATPPFHGRMRARIHVYHRDDTELTGAVHVRPDDLIEDDVCAAYPSLEDARSAADSDPASGGDATDEETERLRKRHADAVERWQARARDALVDAVALETDAGTHRVAVKRVG</sequence>
<gene>
    <name evidence="3" type="ORF">C493_16379</name>
</gene>
<evidence type="ECO:0000313" key="4">
    <source>
        <dbReference type="Proteomes" id="UP000011602"/>
    </source>
</evidence>
<evidence type="ECO:0000313" key="3">
    <source>
        <dbReference type="EMBL" id="ELY52242.1"/>
    </source>
</evidence>
<dbReference type="Pfam" id="PF26033">
    <property type="entry name" value="DUF8009"/>
    <property type="match status" value="1"/>
</dbReference>
<name>L9WS30_9EURY</name>
<dbReference type="AlphaFoldDB" id="L9WS30"/>
<dbReference type="Proteomes" id="UP000011602">
    <property type="component" value="Unassembled WGS sequence"/>
</dbReference>
<dbReference type="STRING" id="1227499.C493_16379"/>
<dbReference type="RefSeq" id="WP_007260539.1">
    <property type="nucleotide sequence ID" value="NZ_AOHZ01000077.1"/>
</dbReference>
<reference evidence="3 4" key="1">
    <citation type="journal article" date="2014" name="PLoS Genet.">
        <title>Phylogenetically driven sequencing of extremely halophilic archaea reveals strategies for static and dynamic osmo-response.</title>
        <authorList>
            <person name="Becker E.A."/>
            <person name="Seitzer P.M."/>
            <person name="Tritt A."/>
            <person name="Larsen D."/>
            <person name="Krusor M."/>
            <person name="Yao A.I."/>
            <person name="Wu D."/>
            <person name="Madern D."/>
            <person name="Eisen J.A."/>
            <person name="Darling A.E."/>
            <person name="Facciotti M.T."/>
        </authorList>
    </citation>
    <scope>NUCLEOTIDE SEQUENCE [LARGE SCALE GENOMIC DNA]</scope>
    <source>
        <strain evidence="3 4">JCM 12255</strain>
    </source>
</reference>
<proteinExistence type="predicted"/>